<sequence>MSFGFSIGDIIKLCELAGRVYKNCRDCSGEYNALTSQARTLSNLLGDIQDKYDKIPQNKRQQLIDACEPCIEVLGELDQLVLHYNRLDTKTKRAFDRITFDPDRSRNIRERLISSVSMLSAFYTSLIHDSQVLILEALERLERYYKGGHREESIASVERLASGTAQDYGEVDDGAWSQILRDLEDVNISEQQALSYRDVIVSWLVAAVNEGRLLEERPEQETFSSMSQDLGTALTDLHFTDQPHSFDVPVSDTASLYTRPEPTPPIAAITHAPDPSSSAPIRLTSSRTSPATSPMRSTVLPTSESSVSTTGPAPAAATSYYEEGTSITVDLERTARQIVAAWAKQDFVTAEKYLEDQLTAVEHGQTCISGTQPDRRILRHLIGVCASFNGNFDKAKRFFESVFNGIYLNRLNLDDGDIAAARWLGDACLHTHEHTNAVLAYSVAYEGSIGRFGANDERTRRVAVEIQLLDYSLLAFDRIETSLIHDADPTTIYMSTNFVEKRDLLMSVKNSLCDAADSGIGYLAPSPLQIRSPFTVGPRSKFDLIISEGFLLGPLVSLSTWPWRWDPTFYLMDAVQLDRYMYAMRHPTFFNRPLSADKIARNPLGESKKLNYCTKRGGQWLIDAVKEGLQDMGIEHAEQSQESSIICCLNQQRDGVAFSEGVEICFRKVPFRDVYGIKISEVRWATRRLGAATQDVAQNFRDTTVDFRNTVKCILERAEAGTELAKPMLNIQFDAMNVHSKSPQGRASLFKQRPTYG</sequence>
<reference evidence="2" key="1">
    <citation type="submission" date="2020-01" db="EMBL/GenBank/DDBJ databases">
        <authorList>
            <consortium name="DOE Joint Genome Institute"/>
            <person name="Haridas S."/>
            <person name="Albert R."/>
            <person name="Binder M."/>
            <person name="Bloem J."/>
            <person name="Labutti K."/>
            <person name="Salamov A."/>
            <person name="Andreopoulos B."/>
            <person name="Baker S.E."/>
            <person name="Barry K."/>
            <person name="Bills G."/>
            <person name="Bluhm B.H."/>
            <person name="Cannon C."/>
            <person name="Castanera R."/>
            <person name="Culley D.E."/>
            <person name="Daum C."/>
            <person name="Ezra D."/>
            <person name="Gonzalez J.B."/>
            <person name="Henrissat B."/>
            <person name="Kuo A."/>
            <person name="Liang C."/>
            <person name="Lipzen A."/>
            <person name="Lutzoni F."/>
            <person name="Magnuson J."/>
            <person name="Mondo S."/>
            <person name="Nolan M."/>
            <person name="Ohm R."/>
            <person name="Pangilinan J."/>
            <person name="Park H.-J."/>
            <person name="Ramirez L."/>
            <person name="Alfaro M."/>
            <person name="Sun H."/>
            <person name="Tritt A."/>
            <person name="Yoshinaga Y."/>
            <person name="Zwiers L.-H."/>
            <person name="Turgeon B.G."/>
            <person name="Goodwin S.B."/>
            <person name="Spatafora J.W."/>
            <person name="Crous P.W."/>
            <person name="Grigoriev I.V."/>
        </authorList>
    </citation>
    <scope>NUCLEOTIDE SEQUENCE</scope>
    <source>
        <strain evidence="2">P77</strain>
    </source>
</reference>
<gene>
    <name evidence="2" type="ORF">BDW02DRAFT_155462</name>
</gene>
<evidence type="ECO:0000256" key="1">
    <source>
        <dbReference type="SAM" id="MobiDB-lite"/>
    </source>
</evidence>
<keyword evidence="3" id="KW-1185">Reference proteome</keyword>
<dbReference type="EMBL" id="ML975245">
    <property type="protein sequence ID" value="KAF1839510.1"/>
    <property type="molecule type" value="Genomic_DNA"/>
</dbReference>
<protein>
    <recommendedName>
        <fullName evidence="4">Fungal N-terminal domain-containing protein</fullName>
    </recommendedName>
</protein>
<feature type="region of interest" description="Disordered" evidence="1">
    <location>
        <begin position="269"/>
        <end position="317"/>
    </location>
</feature>
<dbReference type="OrthoDB" id="7464126at2759"/>
<proteinExistence type="predicted"/>
<organism evidence="2 3">
    <name type="scientific">Decorospora gaudefroyi</name>
    <dbReference type="NCBI Taxonomy" id="184978"/>
    <lineage>
        <taxon>Eukaryota</taxon>
        <taxon>Fungi</taxon>
        <taxon>Dikarya</taxon>
        <taxon>Ascomycota</taxon>
        <taxon>Pezizomycotina</taxon>
        <taxon>Dothideomycetes</taxon>
        <taxon>Pleosporomycetidae</taxon>
        <taxon>Pleosporales</taxon>
        <taxon>Pleosporineae</taxon>
        <taxon>Pleosporaceae</taxon>
        <taxon>Decorospora</taxon>
    </lineage>
</organism>
<accession>A0A6A5KTJ8</accession>
<dbReference type="Proteomes" id="UP000800040">
    <property type="component" value="Unassembled WGS sequence"/>
</dbReference>
<evidence type="ECO:0008006" key="4">
    <source>
        <dbReference type="Google" id="ProtNLM"/>
    </source>
</evidence>
<feature type="compositionally biased region" description="Polar residues" evidence="1">
    <location>
        <begin position="276"/>
        <end position="304"/>
    </location>
</feature>
<evidence type="ECO:0000313" key="2">
    <source>
        <dbReference type="EMBL" id="KAF1839510.1"/>
    </source>
</evidence>
<feature type="compositionally biased region" description="Low complexity" evidence="1">
    <location>
        <begin position="305"/>
        <end position="317"/>
    </location>
</feature>
<name>A0A6A5KTJ8_9PLEO</name>
<evidence type="ECO:0000313" key="3">
    <source>
        <dbReference type="Proteomes" id="UP000800040"/>
    </source>
</evidence>
<dbReference type="AlphaFoldDB" id="A0A6A5KTJ8"/>